<name>A0A3B0ZQI7_9ZZZZ</name>
<protein>
    <recommendedName>
        <fullName evidence="2">N-acetyltransferase domain-containing protein</fullName>
    </recommendedName>
</protein>
<evidence type="ECO:0008006" key="2">
    <source>
        <dbReference type="Google" id="ProtNLM"/>
    </source>
</evidence>
<dbReference type="SUPFAM" id="SSF55729">
    <property type="entry name" value="Acyl-CoA N-acyltransferases (Nat)"/>
    <property type="match status" value="1"/>
</dbReference>
<dbReference type="Gene3D" id="3.40.630.30">
    <property type="match status" value="1"/>
</dbReference>
<reference evidence="1" key="1">
    <citation type="submission" date="2018-06" db="EMBL/GenBank/DDBJ databases">
        <authorList>
            <person name="Zhirakovskaya E."/>
        </authorList>
    </citation>
    <scope>NUCLEOTIDE SEQUENCE</scope>
</reference>
<proteinExistence type="predicted"/>
<sequence length="92" mass="10992">MELQNNLNFQNIIFEQHLEQITFIQNKVFVEEQNISKDLEWDNLDSSAYHLIINSNKNKLIAYARLLLLSNELGKLRRVTVLKQHSKQYINY</sequence>
<dbReference type="InterPro" id="IPR016181">
    <property type="entry name" value="Acyl_CoA_acyltransferase"/>
</dbReference>
<evidence type="ECO:0000313" key="1">
    <source>
        <dbReference type="EMBL" id="VAW95738.1"/>
    </source>
</evidence>
<dbReference type="AlphaFoldDB" id="A0A3B0ZQI7"/>
<gene>
    <name evidence="1" type="ORF">MNBD_GAMMA22-1852</name>
</gene>
<accession>A0A3B0ZQI7</accession>
<dbReference type="EMBL" id="UOFS01000024">
    <property type="protein sequence ID" value="VAW95738.1"/>
    <property type="molecule type" value="Genomic_DNA"/>
</dbReference>
<organism evidence="1">
    <name type="scientific">hydrothermal vent metagenome</name>
    <dbReference type="NCBI Taxonomy" id="652676"/>
    <lineage>
        <taxon>unclassified sequences</taxon>
        <taxon>metagenomes</taxon>
        <taxon>ecological metagenomes</taxon>
    </lineage>
</organism>